<evidence type="ECO:0000313" key="5">
    <source>
        <dbReference type="Proteomes" id="UP000280008"/>
    </source>
</evidence>
<dbReference type="PROSITE" id="PS51257">
    <property type="entry name" value="PROKAR_LIPOPROTEIN"/>
    <property type="match status" value="1"/>
</dbReference>
<dbReference type="EMBL" id="RBKS01000001">
    <property type="protein sequence ID" value="RKR75330.1"/>
    <property type="molecule type" value="Genomic_DNA"/>
</dbReference>
<accession>A0A495II00</accession>
<dbReference type="InterPro" id="IPR050490">
    <property type="entry name" value="Bact_solute-bd_prot1"/>
</dbReference>
<feature type="chain" id="PRO_5038881243" evidence="3">
    <location>
        <begin position="21"/>
        <end position="441"/>
    </location>
</feature>
<dbReference type="Proteomes" id="UP000280008">
    <property type="component" value="Unassembled WGS sequence"/>
</dbReference>
<evidence type="ECO:0000256" key="2">
    <source>
        <dbReference type="ARBA" id="ARBA00022448"/>
    </source>
</evidence>
<dbReference type="PANTHER" id="PTHR43649:SF29">
    <property type="entry name" value="OSMOPROTECTIVE COMPOUNDS-BINDING PROTEIN GGTB"/>
    <property type="match status" value="1"/>
</dbReference>
<comment type="similarity">
    <text evidence="1">Belongs to the bacterial solute-binding protein 1 family.</text>
</comment>
<reference evidence="4 5" key="1">
    <citation type="submission" date="2018-10" db="EMBL/GenBank/DDBJ databases">
        <title>Sequencing the genomes of 1000 actinobacteria strains.</title>
        <authorList>
            <person name="Klenk H.-P."/>
        </authorList>
    </citation>
    <scope>NUCLEOTIDE SEQUENCE [LARGE SCALE GENOMIC DNA]</scope>
    <source>
        <strain evidence="4 5">DSM 17894</strain>
    </source>
</reference>
<keyword evidence="2" id="KW-0813">Transport</keyword>
<dbReference type="RefSeq" id="WP_170159931.1">
    <property type="nucleotide sequence ID" value="NZ_RBKS01000001.1"/>
</dbReference>
<organism evidence="4 5">
    <name type="scientific">Frondihabitans australicus</name>
    <dbReference type="NCBI Taxonomy" id="386892"/>
    <lineage>
        <taxon>Bacteria</taxon>
        <taxon>Bacillati</taxon>
        <taxon>Actinomycetota</taxon>
        <taxon>Actinomycetes</taxon>
        <taxon>Micrococcales</taxon>
        <taxon>Microbacteriaceae</taxon>
        <taxon>Frondihabitans</taxon>
    </lineage>
</organism>
<evidence type="ECO:0000256" key="1">
    <source>
        <dbReference type="ARBA" id="ARBA00008520"/>
    </source>
</evidence>
<evidence type="ECO:0000313" key="4">
    <source>
        <dbReference type="EMBL" id="RKR75330.1"/>
    </source>
</evidence>
<keyword evidence="3" id="KW-0732">Signal</keyword>
<protein>
    <submittedName>
        <fullName evidence="4">Alpha-glucoside transport system substrate-binding protein</fullName>
    </submittedName>
</protein>
<dbReference type="PANTHER" id="PTHR43649">
    <property type="entry name" value="ARABINOSE-BINDING PROTEIN-RELATED"/>
    <property type="match status" value="1"/>
</dbReference>
<dbReference type="SUPFAM" id="SSF53850">
    <property type="entry name" value="Periplasmic binding protein-like II"/>
    <property type="match status" value="1"/>
</dbReference>
<evidence type="ECO:0000256" key="3">
    <source>
        <dbReference type="SAM" id="SignalP"/>
    </source>
</evidence>
<feature type="signal peptide" evidence="3">
    <location>
        <begin position="1"/>
        <end position="20"/>
    </location>
</feature>
<gene>
    <name evidence="4" type="ORF">C8E83_2471</name>
</gene>
<proteinExistence type="inferred from homology"/>
<dbReference type="Gene3D" id="3.40.190.10">
    <property type="entry name" value="Periplasmic binding protein-like II"/>
    <property type="match status" value="2"/>
</dbReference>
<name>A0A495II00_9MICO</name>
<keyword evidence="5" id="KW-1185">Reference proteome</keyword>
<dbReference type="AlphaFoldDB" id="A0A495II00"/>
<sequence length="441" mass="46150">MKLSRKITAAIAVAAGAAIALSGCSGSSGGNSGSTTVTISGAFTGAQATAFQADVSAWAKTQGLTVKYNGSNSFQTGIVTQVKGGQAPDVAIFPQPGVLKSLISNNMVPLDDLINVKSVTSDEAQGIPDIAKVNGKTYGLPYSINVKSLVWYDPAAFKAAGYTVPTTDAELMALQNKIISSGSGYPWCVGIASQGSNGWPMTDWLEEYVLRYGGLTQYNDWITHKVKFDSPLVKKAAAKVESMIFANGAVDGGGKAMASTDFGAAGNNLFITGGKAKGQCFMMRQGTFITGFFPKDIQAQIAKNDTTNVNAFTLPTPSDATTSGTLGGGDLVAAFHNTPAVKKVVNYLVGKEFGTHGYAKQWTAYLSAHNTFPEAQYASPFQKVAQNAVKQSKVFGFDASDQMPGAVGAGTEWTNLTQWTAGQESLDDALKAIDASWPATN</sequence>
<comment type="caution">
    <text evidence="4">The sequence shown here is derived from an EMBL/GenBank/DDBJ whole genome shotgun (WGS) entry which is preliminary data.</text>
</comment>